<evidence type="ECO:0000313" key="7">
    <source>
        <dbReference type="EMBL" id="HEU97616.1"/>
    </source>
</evidence>
<name>A0A7C2URC5_9CREN</name>
<gene>
    <name evidence="4" type="primary">rrp42</name>
    <name evidence="7" type="ORF">ENO36_02015</name>
</gene>
<keyword evidence="2 4" id="KW-0963">Cytoplasm</keyword>
<evidence type="ECO:0000256" key="1">
    <source>
        <dbReference type="ARBA" id="ARBA00004496"/>
    </source>
</evidence>
<proteinExistence type="inferred from homology"/>
<dbReference type="InterPro" id="IPR001247">
    <property type="entry name" value="ExoRNase_PH_dom1"/>
</dbReference>
<dbReference type="SUPFAM" id="SSF54211">
    <property type="entry name" value="Ribosomal protein S5 domain 2-like"/>
    <property type="match status" value="1"/>
</dbReference>
<protein>
    <recommendedName>
        <fullName evidence="4">Exosome complex component Rrp42</fullName>
    </recommendedName>
</protein>
<dbReference type="Proteomes" id="UP000885664">
    <property type="component" value="Unassembled WGS sequence"/>
</dbReference>
<comment type="caution">
    <text evidence="7">The sequence shown here is derived from an EMBL/GenBank/DDBJ whole genome shotgun (WGS) entry which is preliminary data.</text>
</comment>
<comment type="subunit">
    <text evidence="4">Component of the archaeal exosome complex. Forms a hexameric ring-like arrangement composed of 3 Rrp41-Rrp42 heterodimers. The hexameric ring associates with a trimer of Rrp4 and/or Csl4 subunits.</text>
</comment>
<comment type="similarity">
    <text evidence="4">Belongs to the RNase PH family. Rrp42 subfamily.</text>
</comment>
<dbReference type="NCBIfam" id="NF003282">
    <property type="entry name" value="PRK04282.1-1"/>
    <property type="match status" value="1"/>
</dbReference>
<keyword evidence="3 4" id="KW-0271">Exosome</keyword>
<feature type="domain" description="Exoribonuclease phosphorolytic" evidence="5">
    <location>
        <begin position="37"/>
        <end position="171"/>
    </location>
</feature>
<dbReference type="GO" id="GO:0035925">
    <property type="term" value="F:mRNA 3'-UTR AU-rich region binding"/>
    <property type="evidence" value="ECO:0007669"/>
    <property type="project" value="TreeGrafter"/>
</dbReference>
<dbReference type="PANTHER" id="PTHR11097">
    <property type="entry name" value="EXOSOME COMPLEX EXONUCLEASE RIBOSOMAL RNA PROCESSING PROTEIN"/>
    <property type="match status" value="1"/>
</dbReference>
<dbReference type="FunFam" id="3.30.230.70:FF:000017">
    <property type="entry name" value="Exosome complex component Rrp42"/>
    <property type="match status" value="1"/>
</dbReference>
<dbReference type="SUPFAM" id="SSF55666">
    <property type="entry name" value="Ribonuclease PH domain 2-like"/>
    <property type="match status" value="1"/>
</dbReference>
<evidence type="ECO:0000256" key="3">
    <source>
        <dbReference type="ARBA" id="ARBA00022835"/>
    </source>
</evidence>
<dbReference type="GO" id="GO:0000177">
    <property type="term" value="C:cytoplasmic exosome (RNase complex)"/>
    <property type="evidence" value="ECO:0007669"/>
    <property type="project" value="TreeGrafter"/>
</dbReference>
<dbReference type="GO" id="GO:0016075">
    <property type="term" value="P:rRNA catabolic process"/>
    <property type="evidence" value="ECO:0007669"/>
    <property type="project" value="TreeGrafter"/>
</dbReference>
<dbReference type="Pfam" id="PF01138">
    <property type="entry name" value="RNase_PH"/>
    <property type="match status" value="1"/>
</dbReference>
<evidence type="ECO:0000259" key="6">
    <source>
        <dbReference type="Pfam" id="PF03725"/>
    </source>
</evidence>
<evidence type="ECO:0000256" key="2">
    <source>
        <dbReference type="ARBA" id="ARBA00022490"/>
    </source>
</evidence>
<dbReference type="AlphaFoldDB" id="A0A7C2URC5"/>
<dbReference type="InterPro" id="IPR027408">
    <property type="entry name" value="PNPase/RNase_PH_dom_sf"/>
</dbReference>
<comment type="subcellular location">
    <subcellularLocation>
        <location evidence="1 4">Cytoplasm</location>
    </subcellularLocation>
</comment>
<comment type="function">
    <text evidence="4">Non-catalytic component of the exosome, which is a complex involved in RNA degradation. Contributes to the structuring of the Rrp41 active site.</text>
</comment>
<dbReference type="EMBL" id="DSFE01000046">
    <property type="protein sequence ID" value="HEU97616.1"/>
    <property type="molecule type" value="Genomic_DNA"/>
</dbReference>
<dbReference type="InterPro" id="IPR020568">
    <property type="entry name" value="Ribosomal_Su5_D2-typ_SF"/>
</dbReference>
<feature type="domain" description="Exoribonuclease phosphorolytic" evidence="6">
    <location>
        <begin position="197"/>
        <end position="258"/>
    </location>
</feature>
<evidence type="ECO:0000256" key="4">
    <source>
        <dbReference type="HAMAP-Rule" id="MF_00622"/>
    </source>
</evidence>
<dbReference type="HAMAP" id="MF_00622">
    <property type="entry name" value="Exosome_Rrp42"/>
    <property type="match status" value="1"/>
</dbReference>
<dbReference type="Pfam" id="PF03725">
    <property type="entry name" value="RNase_PH_C"/>
    <property type="match status" value="1"/>
</dbReference>
<sequence length="298" mass="32754">MSVTPSVYPLVPKIQKETIVSLLEVGKRADGRGLEDIRKISIVPDYIGKSDGSALVYLGDTLVLVGVKIEPGSPYPDTPDEGVLMINAEFVPLASPLFEPGPPDENAYELARIIDRSYREIKAIELKDLVIIPGQKVLVLWNDIYVLNHSGNLIDASAMATLVALMRTKIPNYEASEGGFIVKKEGYKGGLKVKKKVITATVAKIGNYYIADPTEEEEYVSDARLSVSFTEDGVIAGMQKMGPGSLEEKDIDAMVELSWKVAQRYLTEIDSILKSFEQISEGRRLEESGSSPQEKKED</sequence>
<dbReference type="InterPro" id="IPR036345">
    <property type="entry name" value="ExoRNase_PH_dom2_sf"/>
</dbReference>
<dbReference type="CDD" id="cd11365">
    <property type="entry name" value="RNase_PH_archRRP42"/>
    <property type="match status" value="1"/>
</dbReference>
<dbReference type="InterPro" id="IPR050590">
    <property type="entry name" value="Exosome_comp_Rrp42_subfam"/>
</dbReference>
<dbReference type="InterPro" id="IPR020869">
    <property type="entry name" value="Rrp42_archaea"/>
</dbReference>
<accession>A0A7C2URC5</accession>
<dbReference type="PANTHER" id="PTHR11097:SF8">
    <property type="entry name" value="EXOSOME COMPLEX COMPONENT RRP42"/>
    <property type="match status" value="1"/>
</dbReference>
<organism evidence="7">
    <name type="scientific">Fervidicoccus fontis</name>
    <dbReference type="NCBI Taxonomy" id="683846"/>
    <lineage>
        <taxon>Archaea</taxon>
        <taxon>Thermoproteota</taxon>
        <taxon>Thermoprotei</taxon>
        <taxon>Fervidicoccales</taxon>
        <taxon>Fervidicoccaceae</taxon>
        <taxon>Fervidicoccus</taxon>
    </lineage>
</organism>
<dbReference type="InterPro" id="IPR015847">
    <property type="entry name" value="ExoRNase_PH_dom2"/>
</dbReference>
<dbReference type="Gene3D" id="3.30.230.70">
    <property type="entry name" value="GHMP Kinase, N-terminal domain"/>
    <property type="match status" value="1"/>
</dbReference>
<evidence type="ECO:0000259" key="5">
    <source>
        <dbReference type="Pfam" id="PF01138"/>
    </source>
</evidence>
<reference evidence="7" key="1">
    <citation type="journal article" date="2020" name="mSystems">
        <title>Genome- and Community-Level Interaction Insights into Carbon Utilization and Element Cycling Functions of Hydrothermarchaeota in Hydrothermal Sediment.</title>
        <authorList>
            <person name="Zhou Z."/>
            <person name="Liu Y."/>
            <person name="Xu W."/>
            <person name="Pan J."/>
            <person name="Luo Z.H."/>
            <person name="Li M."/>
        </authorList>
    </citation>
    <scope>NUCLEOTIDE SEQUENCE [LARGE SCALE GENOMIC DNA]</scope>
    <source>
        <strain evidence="7">SpSt-1259</strain>
    </source>
</reference>